<evidence type="ECO:0000256" key="1">
    <source>
        <dbReference type="ARBA" id="ARBA00004141"/>
    </source>
</evidence>
<dbReference type="GO" id="GO:0005272">
    <property type="term" value="F:sodium channel activity"/>
    <property type="evidence" value="ECO:0007669"/>
    <property type="project" value="UniProtKB-KW"/>
</dbReference>
<keyword evidence="9" id="KW-0472">Membrane</keyword>
<organism evidence="13 14">
    <name type="scientific">Argiope bruennichi</name>
    <name type="common">Wasp spider</name>
    <name type="synonym">Aranea bruennichi</name>
    <dbReference type="NCBI Taxonomy" id="94029"/>
    <lineage>
        <taxon>Eukaryota</taxon>
        <taxon>Metazoa</taxon>
        <taxon>Ecdysozoa</taxon>
        <taxon>Arthropoda</taxon>
        <taxon>Chelicerata</taxon>
        <taxon>Arachnida</taxon>
        <taxon>Araneae</taxon>
        <taxon>Araneomorphae</taxon>
        <taxon>Entelegynae</taxon>
        <taxon>Araneoidea</taxon>
        <taxon>Araneidae</taxon>
        <taxon>Argiope</taxon>
    </lineage>
</organism>
<dbReference type="InterPro" id="IPR001873">
    <property type="entry name" value="ENaC"/>
</dbReference>
<sequence length="177" mass="20591">MSGENVLKSREENDCFKKRACSLPIPCEYIPNAKRVSLRIEDSVEILNKGKRVSKEVWRVLKILLFATCSTFYLSQSMEFYKRFCEYPTTTSMEVINPEFYKMPAVTVCLRNLIKRSKFCAENPYSCEKPRKRKSFCKKHPYMCKKKVGDLMISFGFMSIVCRASQAFVIDILTHSS</sequence>
<keyword evidence="6" id="KW-1133">Transmembrane helix</keyword>
<comment type="caution">
    <text evidence="13">The sequence shown here is derived from an EMBL/GenBank/DDBJ whole genome shotgun (WGS) entry which is preliminary data.</text>
</comment>
<dbReference type="EMBL" id="JABXBU010002072">
    <property type="protein sequence ID" value="KAF8778720.1"/>
    <property type="molecule type" value="Genomic_DNA"/>
</dbReference>
<proteinExistence type="inferred from homology"/>
<keyword evidence="7" id="KW-0915">Sodium</keyword>
<evidence type="ECO:0000256" key="7">
    <source>
        <dbReference type="ARBA" id="ARBA00023053"/>
    </source>
</evidence>
<evidence type="ECO:0000256" key="6">
    <source>
        <dbReference type="ARBA" id="ARBA00022989"/>
    </source>
</evidence>
<evidence type="ECO:0000256" key="11">
    <source>
        <dbReference type="ARBA" id="ARBA00023303"/>
    </source>
</evidence>
<keyword evidence="5 12" id="KW-0812">Transmembrane</keyword>
<accession>A0A8T0ES85</accession>
<dbReference type="Pfam" id="PF00858">
    <property type="entry name" value="ASC"/>
    <property type="match status" value="1"/>
</dbReference>
<evidence type="ECO:0000256" key="8">
    <source>
        <dbReference type="ARBA" id="ARBA00023065"/>
    </source>
</evidence>
<comment type="subcellular location">
    <subcellularLocation>
        <location evidence="1">Membrane</location>
        <topology evidence="1">Multi-pass membrane protein</topology>
    </subcellularLocation>
</comment>
<gene>
    <name evidence="13" type="ORF">HNY73_015416</name>
</gene>
<keyword evidence="4 12" id="KW-0894">Sodium channel</keyword>
<dbReference type="GO" id="GO:0016020">
    <property type="term" value="C:membrane"/>
    <property type="evidence" value="ECO:0007669"/>
    <property type="project" value="UniProtKB-SubCell"/>
</dbReference>
<evidence type="ECO:0000313" key="14">
    <source>
        <dbReference type="Proteomes" id="UP000807504"/>
    </source>
</evidence>
<evidence type="ECO:0000256" key="2">
    <source>
        <dbReference type="ARBA" id="ARBA00007193"/>
    </source>
</evidence>
<evidence type="ECO:0000256" key="3">
    <source>
        <dbReference type="ARBA" id="ARBA00022448"/>
    </source>
</evidence>
<keyword evidence="3 12" id="KW-0813">Transport</keyword>
<keyword evidence="11 12" id="KW-0407">Ion channel</keyword>
<comment type="similarity">
    <text evidence="2 12">Belongs to the amiloride-sensitive sodium channel (TC 1.A.6) family.</text>
</comment>
<keyword evidence="10 12" id="KW-0739">Sodium transport</keyword>
<keyword evidence="14" id="KW-1185">Reference proteome</keyword>
<dbReference type="AlphaFoldDB" id="A0A8T0ES85"/>
<dbReference type="Proteomes" id="UP000807504">
    <property type="component" value="Unassembled WGS sequence"/>
</dbReference>
<evidence type="ECO:0000256" key="12">
    <source>
        <dbReference type="RuleBase" id="RU000679"/>
    </source>
</evidence>
<evidence type="ECO:0000256" key="4">
    <source>
        <dbReference type="ARBA" id="ARBA00022461"/>
    </source>
</evidence>
<evidence type="ECO:0000256" key="5">
    <source>
        <dbReference type="ARBA" id="ARBA00022692"/>
    </source>
</evidence>
<evidence type="ECO:0000256" key="10">
    <source>
        <dbReference type="ARBA" id="ARBA00023201"/>
    </source>
</evidence>
<evidence type="ECO:0000256" key="9">
    <source>
        <dbReference type="ARBA" id="ARBA00023136"/>
    </source>
</evidence>
<reference evidence="13" key="2">
    <citation type="submission" date="2020-06" db="EMBL/GenBank/DDBJ databases">
        <authorList>
            <person name="Sheffer M."/>
        </authorList>
    </citation>
    <scope>NUCLEOTIDE SEQUENCE</scope>
</reference>
<name>A0A8T0ES85_ARGBR</name>
<keyword evidence="8 12" id="KW-0406">Ion transport</keyword>
<protein>
    <submittedName>
        <fullName evidence="13">Uncharacterized protein</fullName>
    </submittedName>
</protein>
<evidence type="ECO:0000313" key="13">
    <source>
        <dbReference type="EMBL" id="KAF8778720.1"/>
    </source>
</evidence>
<reference evidence="13" key="1">
    <citation type="journal article" date="2020" name="bioRxiv">
        <title>Chromosome-level reference genome of the European wasp spider Argiope bruennichi: a resource for studies on range expansion and evolutionary adaptation.</title>
        <authorList>
            <person name="Sheffer M.M."/>
            <person name="Hoppe A."/>
            <person name="Krehenwinkel H."/>
            <person name="Uhl G."/>
            <person name="Kuss A.W."/>
            <person name="Jensen L."/>
            <person name="Jensen C."/>
            <person name="Gillespie R.G."/>
            <person name="Hoff K.J."/>
            <person name="Prost S."/>
        </authorList>
    </citation>
    <scope>NUCLEOTIDE SEQUENCE</scope>
</reference>